<sequence length="163" mass="17963">MLPKVNHPILRAFFENIPNWPRVRVIKSKFRPRCSPACSTNTRSRSSAFANSDEFRFSTDAMRKSSFESASCSVWSDCNVPSAEEVPLFVLSRVDECDDSSAREDPETSLESSFTAASTASEPGLKRSASSSSARRSVSLPTVYSSWRNSVCSVELPSLLPVL</sequence>
<gene>
    <name evidence="2" type="ORF">MCUN1_002631</name>
</gene>
<accession>A0AAF0EV86</accession>
<evidence type="ECO:0000313" key="2">
    <source>
        <dbReference type="EMBL" id="WFD35769.1"/>
    </source>
</evidence>
<evidence type="ECO:0000313" key="3">
    <source>
        <dbReference type="Proteomes" id="UP001219933"/>
    </source>
</evidence>
<reference evidence="2" key="1">
    <citation type="submission" date="2023-03" db="EMBL/GenBank/DDBJ databases">
        <title>Mating type loci evolution in Malassezia.</title>
        <authorList>
            <person name="Coelho M.A."/>
        </authorList>
    </citation>
    <scope>NUCLEOTIDE SEQUENCE</scope>
    <source>
        <strain evidence="2">CBS 11721</strain>
    </source>
</reference>
<dbReference type="EMBL" id="CP119879">
    <property type="protein sequence ID" value="WFD35769.1"/>
    <property type="molecule type" value="Genomic_DNA"/>
</dbReference>
<name>A0AAF0EV86_9BASI</name>
<keyword evidence="3" id="KW-1185">Reference proteome</keyword>
<proteinExistence type="predicted"/>
<evidence type="ECO:0000256" key="1">
    <source>
        <dbReference type="SAM" id="MobiDB-lite"/>
    </source>
</evidence>
<feature type="compositionally biased region" description="Low complexity" evidence="1">
    <location>
        <begin position="109"/>
        <end position="137"/>
    </location>
</feature>
<protein>
    <submittedName>
        <fullName evidence="2">Uncharacterized protein</fullName>
    </submittedName>
</protein>
<dbReference type="Proteomes" id="UP001219933">
    <property type="component" value="Chromosome 3"/>
</dbReference>
<feature type="region of interest" description="Disordered" evidence="1">
    <location>
        <begin position="99"/>
        <end position="137"/>
    </location>
</feature>
<organism evidence="2 3">
    <name type="scientific">Malassezia cuniculi</name>
    <dbReference type="NCBI Taxonomy" id="948313"/>
    <lineage>
        <taxon>Eukaryota</taxon>
        <taxon>Fungi</taxon>
        <taxon>Dikarya</taxon>
        <taxon>Basidiomycota</taxon>
        <taxon>Ustilaginomycotina</taxon>
        <taxon>Malasseziomycetes</taxon>
        <taxon>Malasseziales</taxon>
        <taxon>Malasseziaceae</taxon>
        <taxon>Malassezia</taxon>
    </lineage>
</organism>
<dbReference type="AlphaFoldDB" id="A0AAF0EV86"/>